<evidence type="ECO:0000313" key="4">
    <source>
        <dbReference type="Proteomes" id="UP000286681"/>
    </source>
</evidence>
<evidence type="ECO:0000313" key="1">
    <source>
        <dbReference type="EMBL" id="APR54704.1"/>
    </source>
</evidence>
<evidence type="ECO:0000313" key="2">
    <source>
        <dbReference type="EMBL" id="RSU99498.1"/>
    </source>
</evidence>
<keyword evidence="3" id="KW-1185">Reference proteome</keyword>
<dbReference type="AlphaFoldDB" id="A0A1L6JFK5"/>
<reference evidence="2 4" key="3">
    <citation type="submission" date="2018-07" db="EMBL/GenBank/DDBJ databases">
        <title>Genomic and Epidemiologic Investigation of an Indolent Hospital Outbreak.</title>
        <authorList>
            <person name="Johnson R.C."/>
            <person name="Deming C."/>
            <person name="Conlan S."/>
            <person name="Zellmer C.J."/>
            <person name="Michelin A.V."/>
            <person name="Lee-Lin S."/>
            <person name="Thomas P.J."/>
            <person name="Park M."/>
            <person name="Weingarten R.A."/>
            <person name="Less J."/>
            <person name="Dekker J.P."/>
            <person name="Frank K.M."/>
            <person name="Musser K.A."/>
            <person name="Mcquiston J.R."/>
            <person name="Henderson D.K."/>
            <person name="Lau A.F."/>
            <person name="Palmore T.N."/>
            <person name="Segre J.A."/>
        </authorList>
    </citation>
    <scope>NUCLEOTIDE SEQUENCE [LARGE SCALE GENOMIC DNA]</scope>
    <source>
        <strain evidence="2 4">SK-NIH.Env10_0317</strain>
    </source>
</reference>
<dbReference type="EMBL" id="CP018820">
    <property type="protein sequence ID" value="APR54704.1"/>
    <property type="molecule type" value="Genomic_DNA"/>
</dbReference>
<dbReference type="STRING" id="93064.BRX40_21765"/>
<reference evidence="1" key="1">
    <citation type="submission" date="2016-12" db="EMBL/GenBank/DDBJ databases">
        <title>Whole genome sequencing of Sphingomonas koreensis.</title>
        <authorList>
            <person name="Conlan S."/>
            <person name="Thomas P.J."/>
            <person name="Mullikin J."/>
            <person name="Palmore T.N."/>
            <person name="Frank K.M."/>
            <person name="Segre J.A."/>
        </authorList>
    </citation>
    <scope>NUCLEOTIDE SEQUENCE</scope>
    <source>
        <strain evidence="1">ABOJV</strain>
    </source>
</reference>
<sequence length="336" mass="36431">MGFALLMAGCGGGEAPPAADNAGVASGNDVAGSAVATNPEPSAGDQAGLIVPASWMPADWDRDVYAGSGEQLDDQAIRRARQGMLNTVPFTLWAVANDSRVTEAFEPIWVWYAAIRSCARGIELSEDLAGEFGNRDRGKMGLTRARDELKRWAATQPRDMTLYFSATLGEWNAERGTFQLGSLSKATTLKPGDVESIDPYFDGANVELWSDRSGQAINHFQASLVAPQCASADRTKVYKFQRQSQWWVVFGDVDRGMGGLPDYKSRAMLPAIAMTRERAADFAQRNRERKVIVAVTFAPAGSSFVKGIDQSAIRAAFRKVTITDATDNSVLVAKEY</sequence>
<dbReference type="Proteomes" id="UP000185161">
    <property type="component" value="Chromosome"/>
</dbReference>
<organism evidence="1 3">
    <name type="scientific">Sphingomonas koreensis</name>
    <dbReference type="NCBI Taxonomy" id="93064"/>
    <lineage>
        <taxon>Bacteria</taxon>
        <taxon>Pseudomonadati</taxon>
        <taxon>Pseudomonadota</taxon>
        <taxon>Alphaproteobacteria</taxon>
        <taxon>Sphingomonadales</taxon>
        <taxon>Sphingomonadaceae</taxon>
        <taxon>Sphingomonas</taxon>
    </lineage>
</organism>
<dbReference type="EMBL" id="QQWO01000021">
    <property type="protein sequence ID" value="RSU99498.1"/>
    <property type="molecule type" value="Genomic_DNA"/>
</dbReference>
<evidence type="ECO:0000313" key="3">
    <source>
        <dbReference type="Proteomes" id="UP000185161"/>
    </source>
</evidence>
<accession>A0A1L6JFK5</accession>
<reference evidence="3" key="2">
    <citation type="submission" date="2016-12" db="EMBL/GenBank/DDBJ databases">
        <title>Whole genome sequencing of Sphingomonas sp. ABOJV.</title>
        <authorList>
            <person name="Conlan S."/>
            <person name="Thomas P.J."/>
            <person name="Mullikin J."/>
            <person name="Palmore T.N."/>
            <person name="Frank K.M."/>
            <person name="Segre J.A."/>
        </authorList>
    </citation>
    <scope>NUCLEOTIDE SEQUENCE [LARGE SCALE GENOMIC DNA]</scope>
    <source>
        <strain evidence="3">ABOJV</strain>
    </source>
</reference>
<name>A0A1L6JFK5_9SPHN</name>
<gene>
    <name evidence="1" type="ORF">BRX40_21765</name>
    <name evidence="2" type="ORF">CA257_19460</name>
</gene>
<dbReference type="Proteomes" id="UP000286681">
    <property type="component" value="Unassembled WGS sequence"/>
</dbReference>
<dbReference type="KEGG" id="skr:BRX40_21765"/>
<protein>
    <submittedName>
        <fullName evidence="1">Uncharacterized protein</fullName>
    </submittedName>
</protein>
<proteinExistence type="predicted"/>